<dbReference type="AlphaFoldDB" id="A0A095SGY0"/>
<dbReference type="PANTHER" id="PTHR43479">
    <property type="entry name" value="ACREF/ENVCD OPERON REPRESSOR-RELATED"/>
    <property type="match status" value="1"/>
</dbReference>
<evidence type="ECO:0000313" key="4">
    <source>
        <dbReference type="EMBL" id="KGD63812.1"/>
    </source>
</evidence>
<dbReference type="eggNOG" id="COG1309">
    <property type="taxonomic scope" value="Bacteria"/>
</dbReference>
<name>A0A095SGY0_9GAMM</name>
<dbReference type="Gene3D" id="1.10.357.10">
    <property type="entry name" value="Tetracycline Repressor, domain 2"/>
    <property type="match status" value="1"/>
</dbReference>
<evidence type="ECO:0000313" key="5">
    <source>
        <dbReference type="Proteomes" id="UP000029444"/>
    </source>
</evidence>
<protein>
    <submittedName>
        <fullName evidence="4">TetR family transcriptional regulator</fullName>
    </submittedName>
</protein>
<keyword evidence="1 2" id="KW-0238">DNA-binding</keyword>
<feature type="DNA-binding region" description="H-T-H motif" evidence="2">
    <location>
        <begin position="25"/>
        <end position="44"/>
    </location>
</feature>
<reference evidence="4 5" key="1">
    <citation type="submission" date="2012-09" db="EMBL/GenBank/DDBJ databases">
        <title>Genome Sequence of alkane-degrading Bacterium Alcanivorax sp. 19-m-6.</title>
        <authorList>
            <person name="Lai Q."/>
            <person name="Shao Z."/>
        </authorList>
    </citation>
    <scope>NUCLEOTIDE SEQUENCE [LARGE SCALE GENOMIC DNA]</scope>
    <source>
        <strain evidence="4 5">19-m-6</strain>
    </source>
</reference>
<dbReference type="PRINTS" id="PR00455">
    <property type="entry name" value="HTHTETR"/>
</dbReference>
<evidence type="ECO:0000259" key="3">
    <source>
        <dbReference type="PROSITE" id="PS50977"/>
    </source>
</evidence>
<organism evidence="4 5">
    <name type="scientific">Alcanivorax nanhaiticus</name>
    <dbReference type="NCBI Taxonomy" id="1177154"/>
    <lineage>
        <taxon>Bacteria</taxon>
        <taxon>Pseudomonadati</taxon>
        <taxon>Pseudomonadota</taxon>
        <taxon>Gammaproteobacteria</taxon>
        <taxon>Oceanospirillales</taxon>
        <taxon>Alcanivoracaceae</taxon>
        <taxon>Alcanivorax</taxon>
    </lineage>
</organism>
<dbReference type="GO" id="GO:0003677">
    <property type="term" value="F:DNA binding"/>
    <property type="evidence" value="ECO:0007669"/>
    <property type="project" value="UniProtKB-UniRule"/>
</dbReference>
<dbReference type="STRING" id="1177154.Y5S_03019"/>
<dbReference type="PROSITE" id="PS50977">
    <property type="entry name" value="HTH_TETR_2"/>
    <property type="match status" value="1"/>
</dbReference>
<dbReference type="OrthoDB" id="5816932at2"/>
<dbReference type="Proteomes" id="UP000029444">
    <property type="component" value="Unassembled WGS sequence"/>
</dbReference>
<gene>
    <name evidence="4" type="ORF">Y5S_03019</name>
</gene>
<feature type="domain" description="HTH tetR-type" evidence="3">
    <location>
        <begin position="2"/>
        <end position="62"/>
    </location>
</feature>
<dbReference type="InterPro" id="IPR001647">
    <property type="entry name" value="HTH_TetR"/>
</dbReference>
<proteinExistence type="predicted"/>
<dbReference type="PATRIC" id="fig|1177154.3.peg.3060"/>
<evidence type="ECO:0000256" key="1">
    <source>
        <dbReference type="ARBA" id="ARBA00023125"/>
    </source>
</evidence>
<sequence>MTSTKQKILDTSLALFNKQGERNVTTNHIAEAMGISPGNLYYHFRNKGVIVAALFERYQQNLLTLLEEPQGPLTWKVKVYYFEGLLASMWQYRFFHRDLSHLLNADATLAAAYRLFVERVVERGTIIYSELRSSGILEMSDDQLEGLLVNTWVLMSSWAPLVHALRPDAADNEVLDESLMRHGIYQIICLEEPFVRGEALDHLEEMKARYRSPDSSPTLLLVQQTAAAAVKTG</sequence>
<dbReference type="PANTHER" id="PTHR43479:SF12">
    <property type="entry name" value="TRANSCRIPTIONAL REGULATORY PROTEIN"/>
    <property type="match status" value="1"/>
</dbReference>
<dbReference type="InterPro" id="IPR025722">
    <property type="entry name" value="TetR"/>
</dbReference>
<dbReference type="Pfam" id="PF00440">
    <property type="entry name" value="TetR_N"/>
    <property type="match status" value="1"/>
</dbReference>
<evidence type="ECO:0000256" key="2">
    <source>
        <dbReference type="PROSITE-ProRule" id="PRU00335"/>
    </source>
</evidence>
<dbReference type="RefSeq" id="WP_035234169.1">
    <property type="nucleotide sequence ID" value="NZ_ARXV01000014.1"/>
</dbReference>
<comment type="caution">
    <text evidence="4">The sequence shown here is derived from an EMBL/GenBank/DDBJ whole genome shotgun (WGS) entry which is preliminary data.</text>
</comment>
<accession>A0A095SGY0</accession>
<dbReference type="InterPro" id="IPR009057">
    <property type="entry name" value="Homeodomain-like_sf"/>
</dbReference>
<dbReference type="SUPFAM" id="SSF46689">
    <property type="entry name" value="Homeodomain-like"/>
    <property type="match status" value="1"/>
</dbReference>
<dbReference type="EMBL" id="ARXV01000014">
    <property type="protein sequence ID" value="KGD63812.1"/>
    <property type="molecule type" value="Genomic_DNA"/>
</dbReference>
<dbReference type="InterPro" id="IPR050624">
    <property type="entry name" value="HTH-type_Tx_Regulator"/>
</dbReference>
<dbReference type="Pfam" id="PF13972">
    <property type="entry name" value="TetR"/>
    <property type="match status" value="1"/>
</dbReference>
<keyword evidence="5" id="KW-1185">Reference proteome</keyword>